<organism evidence="2">
    <name type="scientific">Brugia timori</name>
    <dbReference type="NCBI Taxonomy" id="42155"/>
    <lineage>
        <taxon>Eukaryota</taxon>
        <taxon>Metazoa</taxon>
        <taxon>Ecdysozoa</taxon>
        <taxon>Nematoda</taxon>
        <taxon>Chromadorea</taxon>
        <taxon>Rhabditida</taxon>
        <taxon>Spirurina</taxon>
        <taxon>Spiruromorpha</taxon>
        <taxon>Filarioidea</taxon>
        <taxon>Onchocercidae</taxon>
        <taxon>Brugia</taxon>
    </lineage>
</organism>
<proteinExistence type="predicted"/>
<feature type="transmembrane region" description="Helical" evidence="1">
    <location>
        <begin position="12"/>
        <end position="36"/>
    </location>
</feature>
<evidence type="ECO:0000313" key="2">
    <source>
        <dbReference type="WBParaSite" id="BTMF_0001022001-mRNA-1"/>
    </source>
</evidence>
<dbReference type="WBParaSite" id="BTMF_0001022001-mRNA-1">
    <property type="protein sequence ID" value="BTMF_0001022001-mRNA-1"/>
    <property type="gene ID" value="BTMF_0001022001"/>
</dbReference>
<dbReference type="AlphaFoldDB" id="A0A0R3QR85"/>
<protein>
    <submittedName>
        <fullName evidence="2">Ion_trans domain-containing protein</fullName>
    </submittedName>
</protein>
<dbReference type="STRING" id="42155.A0A0R3QR85"/>
<sequence>MMNCICKTRNANSYYIMEVIIDIILFLLNIITGITIMNSGNFGYGSQNFDNGYQYVKGAPGSEGWTGGEAPGAQLPLPPNATAPTPRSNDALRFSSYIVIFFFCLLRFFIHLILIYYNISLVCKLLFLDFKNCKIFSFIHIGYFV</sequence>
<keyword evidence="1" id="KW-0812">Transmembrane</keyword>
<evidence type="ECO:0000256" key="1">
    <source>
        <dbReference type="SAM" id="Phobius"/>
    </source>
</evidence>
<accession>A0A0R3QR85</accession>
<reference evidence="2" key="1">
    <citation type="submission" date="2017-02" db="UniProtKB">
        <authorList>
            <consortium name="WormBaseParasite"/>
        </authorList>
    </citation>
    <scope>IDENTIFICATION</scope>
</reference>
<keyword evidence="1" id="KW-0472">Membrane</keyword>
<keyword evidence="1" id="KW-1133">Transmembrane helix</keyword>
<feature type="transmembrane region" description="Helical" evidence="1">
    <location>
        <begin position="94"/>
        <end position="117"/>
    </location>
</feature>
<name>A0A0R3QR85_9BILA</name>